<evidence type="ECO:0000313" key="8">
    <source>
        <dbReference type="Proteomes" id="UP000007963"/>
    </source>
</evidence>
<feature type="transmembrane region" description="Helical" evidence="6">
    <location>
        <begin position="384"/>
        <end position="404"/>
    </location>
</feature>
<protein>
    <recommendedName>
        <fullName evidence="9">Major facilitator superfamily (MFS) profile domain-containing protein</fullName>
    </recommendedName>
</protein>
<sequence>MTSISTRPKQSGTRTACHLPPSWASKPDTNLTEDQYDWLGSIVYFGYLFGEIPAAFLMQRFPLAQYLGTMSMLWGIIVAMHAVCHEFAGLATVRFLLGAIEVCTTPAVIYITSSWYTRSEQVTRVALWYSTSGWAQVLGGFFAWAINQADRFRWQGLFIFYGGITFVTGLLLLFFLAASPIDAGWLTDDEKAIALERVRGNKTGTEMWGFNWNQLKESLCDVRLYLLFLMMCSTGLPNGGLTAFGPTIISGFGYGTNTTTLLSMATGACVVAGTVVALFVAKYTNRTICGIYVVVLGCIGVIMMFTIPEENITARYGGYILTMQYPICVLSILAFITAGVGGSTKKLAFGAAYQLGYAVGNISGPQTFLGHEAPHYYTAKYTMLAFLAFTIILFACFGLLHWYWNYKRDKQDALDSQSQYTFW</sequence>
<feature type="transmembrane region" description="Helical" evidence="6">
    <location>
        <begin position="347"/>
        <end position="364"/>
    </location>
</feature>
<evidence type="ECO:0000256" key="1">
    <source>
        <dbReference type="ARBA" id="ARBA00004141"/>
    </source>
</evidence>
<keyword evidence="5 6" id="KW-0472">Membrane</keyword>
<comment type="subcellular location">
    <subcellularLocation>
        <location evidence="1">Membrane</location>
        <topology evidence="1">Multi-pass membrane protein</topology>
    </subcellularLocation>
</comment>
<feature type="transmembrane region" description="Helical" evidence="6">
    <location>
        <begin position="261"/>
        <end position="281"/>
    </location>
</feature>
<evidence type="ECO:0000256" key="4">
    <source>
        <dbReference type="ARBA" id="ARBA00022989"/>
    </source>
</evidence>
<gene>
    <name evidence="7" type="ORF">ATEG_02350</name>
</gene>
<keyword evidence="2" id="KW-0813">Transport</keyword>
<feature type="transmembrane region" description="Helical" evidence="6">
    <location>
        <begin position="158"/>
        <end position="178"/>
    </location>
</feature>
<dbReference type="HOGENOM" id="CLU_001265_0_5_1"/>
<organism evidence="7 8">
    <name type="scientific">Aspergillus terreus (strain NIH 2624 / FGSC A1156)</name>
    <dbReference type="NCBI Taxonomy" id="341663"/>
    <lineage>
        <taxon>Eukaryota</taxon>
        <taxon>Fungi</taxon>
        <taxon>Dikarya</taxon>
        <taxon>Ascomycota</taxon>
        <taxon>Pezizomycotina</taxon>
        <taxon>Eurotiomycetes</taxon>
        <taxon>Eurotiomycetidae</taxon>
        <taxon>Eurotiales</taxon>
        <taxon>Aspergillaceae</taxon>
        <taxon>Aspergillus</taxon>
        <taxon>Aspergillus subgen. Circumdati</taxon>
    </lineage>
</organism>
<dbReference type="PANTHER" id="PTHR43791:SF59">
    <property type="entry name" value="TRANSPORTER, PUTATIVE (AFU_ORTHOLOGUE AFUA_1G06550)-RELATED"/>
    <property type="match status" value="1"/>
</dbReference>
<dbReference type="EMBL" id="CH476596">
    <property type="protein sequence ID" value="EAU37312.1"/>
    <property type="molecule type" value="Genomic_DNA"/>
</dbReference>
<dbReference type="GeneID" id="4317291"/>
<dbReference type="OrthoDB" id="6730379at2759"/>
<accession>Q0CVD4</accession>
<dbReference type="VEuPathDB" id="FungiDB:ATEG_02350"/>
<evidence type="ECO:0000313" key="7">
    <source>
        <dbReference type="EMBL" id="EAU37312.1"/>
    </source>
</evidence>
<feature type="transmembrane region" description="Helical" evidence="6">
    <location>
        <begin position="63"/>
        <end position="83"/>
    </location>
</feature>
<dbReference type="InterPro" id="IPR036259">
    <property type="entry name" value="MFS_trans_sf"/>
</dbReference>
<feature type="transmembrane region" description="Helical" evidence="6">
    <location>
        <begin position="95"/>
        <end position="113"/>
    </location>
</feature>
<dbReference type="RefSeq" id="XP_001211528.1">
    <property type="nucleotide sequence ID" value="XM_001211528.1"/>
</dbReference>
<dbReference type="AlphaFoldDB" id="Q0CVD4"/>
<evidence type="ECO:0000256" key="2">
    <source>
        <dbReference type="ARBA" id="ARBA00022448"/>
    </source>
</evidence>
<dbReference type="OMA" id="YAVGNIC"/>
<dbReference type="GO" id="GO:0022857">
    <property type="term" value="F:transmembrane transporter activity"/>
    <property type="evidence" value="ECO:0007669"/>
    <property type="project" value="InterPro"/>
</dbReference>
<feature type="transmembrane region" description="Helical" evidence="6">
    <location>
        <begin position="319"/>
        <end position="340"/>
    </location>
</feature>
<dbReference type="InterPro" id="IPR011701">
    <property type="entry name" value="MFS"/>
</dbReference>
<dbReference type="eggNOG" id="KOG2533">
    <property type="taxonomic scope" value="Eukaryota"/>
</dbReference>
<dbReference type="PANTHER" id="PTHR43791">
    <property type="entry name" value="PERMEASE-RELATED"/>
    <property type="match status" value="1"/>
</dbReference>
<keyword evidence="3 6" id="KW-0812">Transmembrane</keyword>
<feature type="transmembrane region" description="Helical" evidence="6">
    <location>
        <begin position="288"/>
        <end position="307"/>
    </location>
</feature>
<evidence type="ECO:0000256" key="3">
    <source>
        <dbReference type="ARBA" id="ARBA00022692"/>
    </source>
</evidence>
<feature type="transmembrane region" description="Helical" evidence="6">
    <location>
        <begin position="224"/>
        <end position="249"/>
    </location>
</feature>
<reference evidence="8" key="1">
    <citation type="submission" date="2005-09" db="EMBL/GenBank/DDBJ databases">
        <title>Annotation of the Aspergillus terreus NIH2624 genome.</title>
        <authorList>
            <person name="Birren B.W."/>
            <person name="Lander E.S."/>
            <person name="Galagan J.E."/>
            <person name="Nusbaum C."/>
            <person name="Devon K."/>
            <person name="Henn M."/>
            <person name="Ma L.-J."/>
            <person name="Jaffe D.B."/>
            <person name="Butler J."/>
            <person name="Alvarez P."/>
            <person name="Gnerre S."/>
            <person name="Grabherr M."/>
            <person name="Kleber M."/>
            <person name="Mauceli E.W."/>
            <person name="Brockman W."/>
            <person name="Rounsley S."/>
            <person name="Young S.K."/>
            <person name="LaButti K."/>
            <person name="Pushparaj V."/>
            <person name="DeCaprio D."/>
            <person name="Crawford M."/>
            <person name="Koehrsen M."/>
            <person name="Engels R."/>
            <person name="Montgomery P."/>
            <person name="Pearson M."/>
            <person name="Howarth C."/>
            <person name="Larson L."/>
            <person name="Luoma S."/>
            <person name="White J."/>
            <person name="Alvarado L."/>
            <person name="Kodira C.D."/>
            <person name="Zeng Q."/>
            <person name="Oleary S."/>
            <person name="Yandava C."/>
            <person name="Denning D.W."/>
            <person name="Nierman W.C."/>
            <person name="Milne T."/>
            <person name="Madden K."/>
        </authorList>
    </citation>
    <scope>NUCLEOTIDE SEQUENCE [LARGE SCALE GENOMIC DNA]</scope>
    <source>
        <strain evidence="8">NIH 2624 / FGSC A1156</strain>
    </source>
</reference>
<keyword evidence="4 6" id="KW-1133">Transmembrane helix</keyword>
<dbReference type="SUPFAM" id="SSF103473">
    <property type="entry name" value="MFS general substrate transporter"/>
    <property type="match status" value="1"/>
</dbReference>
<dbReference type="Proteomes" id="UP000007963">
    <property type="component" value="Unassembled WGS sequence"/>
</dbReference>
<dbReference type="GO" id="GO:0016020">
    <property type="term" value="C:membrane"/>
    <property type="evidence" value="ECO:0007669"/>
    <property type="project" value="UniProtKB-SubCell"/>
</dbReference>
<feature type="transmembrane region" description="Helical" evidence="6">
    <location>
        <begin position="125"/>
        <end position="146"/>
    </location>
</feature>
<dbReference type="Gene3D" id="1.20.1250.20">
    <property type="entry name" value="MFS general substrate transporter like domains"/>
    <property type="match status" value="1"/>
</dbReference>
<name>Q0CVD4_ASPTN</name>
<dbReference type="Pfam" id="PF07690">
    <property type="entry name" value="MFS_1"/>
    <property type="match status" value="1"/>
</dbReference>
<evidence type="ECO:0008006" key="9">
    <source>
        <dbReference type="Google" id="ProtNLM"/>
    </source>
</evidence>
<dbReference type="STRING" id="341663.Q0CVD4"/>
<evidence type="ECO:0000256" key="6">
    <source>
        <dbReference type="SAM" id="Phobius"/>
    </source>
</evidence>
<proteinExistence type="predicted"/>
<evidence type="ECO:0000256" key="5">
    <source>
        <dbReference type="ARBA" id="ARBA00023136"/>
    </source>
</evidence>